<dbReference type="Pfam" id="PF13508">
    <property type="entry name" value="Acetyltransf_7"/>
    <property type="match status" value="1"/>
</dbReference>
<dbReference type="PANTHER" id="PTHR42791:SF1">
    <property type="entry name" value="N-ACETYLTRANSFERASE DOMAIN-CONTAINING PROTEIN"/>
    <property type="match status" value="1"/>
</dbReference>
<keyword evidence="2" id="KW-0808">Transferase</keyword>
<dbReference type="AlphaFoldDB" id="A0A1H0MF65"/>
<dbReference type="PROSITE" id="PS51186">
    <property type="entry name" value="GNAT"/>
    <property type="match status" value="1"/>
</dbReference>
<proteinExistence type="predicted"/>
<dbReference type="Proteomes" id="UP000186456">
    <property type="component" value="Unassembled WGS sequence"/>
</dbReference>
<gene>
    <name evidence="2" type="ORF">SAMN04487788_0921</name>
</gene>
<dbReference type="SUPFAM" id="SSF55729">
    <property type="entry name" value="Acyl-CoA N-acyltransferases (Nat)"/>
    <property type="match status" value="1"/>
</dbReference>
<organism evidence="2 3">
    <name type="scientific">Microbacterium testaceum (strain StLB037)</name>
    <dbReference type="NCBI Taxonomy" id="979556"/>
    <lineage>
        <taxon>Bacteria</taxon>
        <taxon>Bacillati</taxon>
        <taxon>Actinomycetota</taxon>
        <taxon>Actinomycetes</taxon>
        <taxon>Micrococcales</taxon>
        <taxon>Microbacteriaceae</taxon>
        <taxon>Microbacterium</taxon>
    </lineage>
</organism>
<reference evidence="2 3" key="1">
    <citation type="submission" date="2016-10" db="EMBL/GenBank/DDBJ databases">
        <authorList>
            <person name="de Groot N.N."/>
        </authorList>
    </citation>
    <scope>NUCLEOTIDE SEQUENCE [LARGE SCALE GENOMIC DNA]</scope>
    <source>
        <strain evidence="2 3">StLB037</strain>
    </source>
</reference>
<protein>
    <submittedName>
        <fullName evidence="2">Acetyltransferase (GNAT) family protein</fullName>
    </submittedName>
</protein>
<dbReference type="CDD" id="cd04301">
    <property type="entry name" value="NAT_SF"/>
    <property type="match status" value="1"/>
</dbReference>
<dbReference type="InterPro" id="IPR052523">
    <property type="entry name" value="Trichothecene_AcTrans"/>
</dbReference>
<evidence type="ECO:0000313" key="2">
    <source>
        <dbReference type="EMBL" id="SDO79068.1"/>
    </source>
</evidence>
<dbReference type="InterPro" id="IPR016181">
    <property type="entry name" value="Acyl_CoA_acyltransferase"/>
</dbReference>
<feature type="domain" description="N-acetyltransferase" evidence="1">
    <location>
        <begin position="4"/>
        <end position="197"/>
    </location>
</feature>
<dbReference type="RefSeq" id="WP_074694580.1">
    <property type="nucleotide sequence ID" value="NZ_FNJN01000002.1"/>
</dbReference>
<evidence type="ECO:0000259" key="1">
    <source>
        <dbReference type="PROSITE" id="PS51186"/>
    </source>
</evidence>
<accession>A0A1H0MF65</accession>
<dbReference type="GO" id="GO:0016747">
    <property type="term" value="F:acyltransferase activity, transferring groups other than amino-acyl groups"/>
    <property type="evidence" value="ECO:0007669"/>
    <property type="project" value="InterPro"/>
</dbReference>
<dbReference type="InterPro" id="IPR000182">
    <property type="entry name" value="GNAT_dom"/>
</dbReference>
<dbReference type="Gene3D" id="3.40.630.30">
    <property type="match status" value="1"/>
</dbReference>
<sequence length="210" mass="22296">MTDLHITPAREADLPAAARVLAEAFRDDPVMAAILPGGRRIERLTTLFTALLRGAAFETGSVDLARRSDGDEILGVAAWEGSGAASLPWRQLPGYLSALGVAGIVRAAALSSRLARHRPRSPHWYLAQIGVSPAARGLGVGGALLRSRLETLDVTRTTAYLESSTPDNRRLYGRLGFEEIAPIPGIRGASPMAMLRPPAPARHAVPARAV</sequence>
<name>A0A1H0MF65_MICTS</name>
<dbReference type="PANTHER" id="PTHR42791">
    <property type="entry name" value="GNAT FAMILY ACETYLTRANSFERASE"/>
    <property type="match status" value="1"/>
</dbReference>
<dbReference type="EMBL" id="FNJN01000002">
    <property type="protein sequence ID" value="SDO79068.1"/>
    <property type="molecule type" value="Genomic_DNA"/>
</dbReference>
<evidence type="ECO:0000313" key="3">
    <source>
        <dbReference type="Proteomes" id="UP000186456"/>
    </source>
</evidence>